<sequence>MSLDEKALAIPEQLTQVDPAQVTELARIWWGGTTPHMNIRPALNEPRHMGTVLAECAWHFSNAYAQMAGLDQKEAFKAICDGWTEAHARAATTEKEVAQ</sequence>
<reference evidence="1 2" key="1">
    <citation type="submission" date="2020-08" db="EMBL/GenBank/DDBJ databases">
        <title>Genomic Encyclopedia of Type Strains, Phase IV (KMG-IV): sequencing the most valuable type-strain genomes for metagenomic binning, comparative biology and taxonomic classification.</title>
        <authorList>
            <person name="Goeker M."/>
        </authorList>
    </citation>
    <scope>NUCLEOTIDE SEQUENCE [LARGE SCALE GENOMIC DNA]</scope>
    <source>
        <strain evidence="1 2">DSM 14878</strain>
    </source>
</reference>
<accession>A0A7W6EYV8</accession>
<dbReference type="EMBL" id="JACIDA010000001">
    <property type="protein sequence ID" value="MBB3871179.1"/>
    <property type="molecule type" value="Genomic_DNA"/>
</dbReference>
<dbReference type="Pfam" id="PF16826">
    <property type="entry name" value="DUF5076"/>
    <property type="match status" value="1"/>
</dbReference>
<name>A0A7W6EYV8_9CAUL</name>
<evidence type="ECO:0000313" key="2">
    <source>
        <dbReference type="Proteomes" id="UP000532936"/>
    </source>
</evidence>
<protein>
    <recommendedName>
        <fullName evidence="3">DUF5076 domain-containing protein</fullName>
    </recommendedName>
</protein>
<dbReference type="Proteomes" id="UP000532936">
    <property type="component" value="Unassembled WGS sequence"/>
</dbReference>
<dbReference type="Gene3D" id="3.30.2370.10">
    <property type="entry name" value="putative pyruvate dehydrogenase"/>
    <property type="match status" value="1"/>
</dbReference>
<gene>
    <name evidence="1" type="ORF">GGR11_000693</name>
</gene>
<comment type="caution">
    <text evidence="1">The sequence shown here is derived from an EMBL/GenBank/DDBJ whole genome shotgun (WGS) entry which is preliminary data.</text>
</comment>
<dbReference type="InterPro" id="IPR031796">
    <property type="entry name" value="DUF5076"/>
</dbReference>
<organism evidence="1 2">
    <name type="scientific">Brevundimonas mediterranea</name>
    <dbReference type="NCBI Taxonomy" id="74329"/>
    <lineage>
        <taxon>Bacteria</taxon>
        <taxon>Pseudomonadati</taxon>
        <taxon>Pseudomonadota</taxon>
        <taxon>Alphaproteobacteria</taxon>
        <taxon>Caulobacterales</taxon>
        <taxon>Caulobacteraceae</taxon>
        <taxon>Brevundimonas</taxon>
    </lineage>
</organism>
<dbReference type="RefSeq" id="WP_183195414.1">
    <property type="nucleotide sequence ID" value="NZ_JACIDA010000001.1"/>
</dbReference>
<evidence type="ECO:0008006" key="3">
    <source>
        <dbReference type="Google" id="ProtNLM"/>
    </source>
</evidence>
<evidence type="ECO:0000313" key="1">
    <source>
        <dbReference type="EMBL" id="MBB3871179.1"/>
    </source>
</evidence>
<proteinExistence type="predicted"/>
<dbReference type="AlphaFoldDB" id="A0A7W6EYV8"/>